<reference evidence="11 12" key="1">
    <citation type="journal article" date="2019" name="Mol. Ecol. Resour.">
        <title>Improving Illumina assemblies with Hi-C and long reads: an example with the North African dromedary.</title>
        <authorList>
            <person name="Elbers J.P."/>
            <person name="Rogers M.F."/>
            <person name="Perelman P.L."/>
            <person name="Proskuryakova A.A."/>
            <person name="Serdyukova N.A."/>
            <person name="Johnson W.E."/>
            <person name="Horin P."/>
            <person name="Corander J."/>
            <person name="Murphy D."/>
            <person name="Burger P.A."/>
        </authorList>
    </citation>
    <scope>NUCLEOTIDE SEQUENCE [LARGE SCALE GENOMIC DNA]</scope>
    <source>
        <strain evidence="11">Drom800</strain>
        <tissue evidence="11">Blood</tissue>
    </source>
</reference>
<dbReference type="GO" id="GO:0005829">
    <property type="term" value="C:cytosol"/>
    <property type="evidence" value="ECO:0007669"/>
    <property type="project" value="TreeGrafter"/>
</dbReference>
<comment type="similarity">
    <text evidence="2">Belongs to the glyceraldehyde-3-phosphate dehydrogenase family.</text>
</comment>
<dbReference type="Gene3D" id="3.40.50.720">
    <property type="entry name" value="NAD(P)-binding Rossmann-like Domain"/>
    <property type="match status" value="1"/>
</dbReference>
<evidence type="ECO:0000256" key="5">
    <source>
        <dbReference type="ARBA" id="ARBA00022490"/>
    </source>
</evidence>
<evidence type="ECO:0000256" key="3">
    <source>
        <dbReference type="ARBA" id="ARBA00013119"/>
    </source>
</evidence>
<dbReference type="SMART" id="SM00846">
    <property type="entry name" value="Gp_dh_N"/>
    <property type="match status" value="1"/>
</dbReference>
<comment type="caution">
    <text evidence="11">The sequence shown here is derived from an EMBL/GenBank/DDBJ whole genome shotgun (WGS) entry which is preliminary data.</text>
</comment>
<comment type="pathway">
    <text evidence="1">Carbohydrate degradation; glycolysis; pyruvate from D-glyceraldehyde 3-phosphate: step 1/5.</text>
</comment>
<dbReference type="AlphaFoldDB" id="A0A5N4DUT4"/>
<keyword evidence="7" id="KW-0520">NAD</keyword>
<protein>
    <recommendedName>
        <fullName evidence="4">Glyceraldehyde-3-phosphate dehydrogenase</fullName>
        <ecNumber evidence="3">1.2.1.12</ecNumber>
    </recommendedName>
</protein>
<organism evidence="11 12">
    <name type="scientific">Camelus dromedarius</name>
    <name type="common">Dromedary</name>
    <name type="synonym">Arabian camel</name>
    <dbReference type="NCBI Taxonomy" id="9838"/>
    <lineage>
        <taxon>Eukaryota</taxon>
        <taxon>Metazoa</taxon>
        <taxon>Chordata</taxon>
        <taxon>Craniata</taxon>
        <taxon>Vertebrata</taxon>
        <taxon>Euteleostomi</taxon>
        <taxon>Mammalia</taxon>
        <taxon>Eutheria</taxon>
        <taxon>Laurasiatheria</taxon>
        <taxon>Artiodactyla</taxon>
        <taxon>Tylopoda</taxon>
        <taxon>Camelidae</taxon>
        <taxon>Camelus</taxon>
    </lineage>
</organism>
<comment type="catalytic activity">
    <reaction evidence="9">
        <text>D-glyceraldehyde 3-phosphate + phosphate + NAD(+) = (2R)-3-phospho-glyceroyl phosphate + NADH + H(+)</text>
        <dbReference type="Rhea" id="RHEA:10300"/>
        <dbReference type="ChEBI" id="CHEBI:15378"/>
        <dbReference type="ChEBI" id="CHEBI:43474"/>
        <dbReference type="ChEBI" id="CHEBI:57540"/>
        <dbReference type="ChEBI" id="CHEBI:57604"/>
        <dbReference type="ChEBI" id="CHEBI:57945"/>
        <dbReference type="ChEBI" id="CHEBI:59776"/>
        <dbReference type="EC" id="1.2.1.12"/>
    </reaction>
</comment>
<keyword evidence="8" id="KW-0324">Glycolysis</keyword>
<evidence type="ECO:0000256" key="7">
    <source>
        <dbReference type="ARBA" id="ARBA00023027"/>
    </source>
</evidence>
<evidence type="ECO:0000256" key="9">
    <source>
        <dbReference type="ARBA" id="ARBA00047698"/>
    </source>
</evidence>
<dbReference type="GO" id="GO:0051287">
    <property type="term" value="F:NAD binding"/>
    <property type="evidence" value="ECO:0007669"/>
    <property type="project" value="InterPro"/>
</dbReference>
<keyword evidence="6" id="KW-0560">Oxidoreductase</keyword>
<evidence type="ECO:0000256" key="8">
    <source>
        <dbReference type="ARBA" id="ARBA00023152"/>
    </source>
</evidence>
<evidence type="ECO:0000256" key="4">
    <source>
        <dbReference type="ARBA" id="ARBA00021022"/>
    </source>
</evidence>
<dbReference type="GO" id="GO:0006096">
    <property type="term" value="P:glycolytic process"/>
    <property type="evidence" value="ECO:0007669"/>
    <property type="project" value="UniProtKB-KW"/>
</dbReference>
<dbReference type="GO" id="GO:0004365">
    <property type="term" value="F:glyceraldehyde-3-phosphate dehydrogenase (NAD+) (phosphorylating) activity"/>
    <property type="evidence" value="ECO:0007669"/>
    <property type="project" value="UniProtKB-EC"/>
</dbReference>
<dbReference type="EC" id="1.2.1.12" evidence="3"/>
<evidence type="ECO:0000256" key="6">
    <source>
        <dbReference type="ARBA" id="ARBA00023002"/>
    </source>
</evidence>
<dbReference type="SUPFAM" id="SSF51735">
    <property type="entry name" value="NAD(P)-binding Rossmann-fold domains"/>
    <property type="match status" value="1"/>
</dbReference>
<feature type="domain" description="Glyceraldehyde 3-phosphate dehydrogenase NAD(P) binding" evidence="10">
    <location>
        <begin position="3"/>
        <end position="109"/>
    </location>
</feature>
<dbReference type="InterPro" id="IPR036291">
    <property type="entry name" value="NAD(P)-bd_dom_sf"/>
</dbReference>
<dbReference type="Pfam" id="PF00044">
    <property type="entry name" value="Gp_dh_N"/>
    <property type="match status" value="1"/>
</dbReference>
<gene>
    <name evidence="11" type="ORF">Cadr_000011448</name>
</gene>
<evidence type="ECO:0000256" key="2">
    <source>
        <dbReference type="ARBA" id="ARBA00007406"/>
    </source>
</evidence>
<dbReference type="InterPro" id="IPR020831">
    <property type="entry name" value="GlycerAld/Erythrose_P_DH"/>
</dbReference>
<dbReference type="PANTHER" id="PTHR10836:SF111">
    <property type="entry name" value="GLYCERALDEHYDE-3-PHOSPHATE DEHYDROGENASE"/>
    <property type="match status" value="1"/>
</dbReference>
<dbReference type="PANTHER" id="PTHR10836">
    <property type="entry name" value="GLYCERALDEHYDE 3-PHOSPHATE DEHYDROGENASE"/>
    <property type="match status" value="1"/>
</dbReference>
<evidence type="ECO:0000313" key="11">
    <source>
        <dbReference type="EMBL" id="KAB1274895.1"/>
    </source>
</evidence>
<keyword evidence="5" id="KW-0963">Cytoplasm</keyword>
<accession>A0A5N4DUT4</accession>
<proteinExistence type="inferred from homology"/>
<evidence type="ECO:0000256" key="1">
    <source>
        <dbReference type="ARBA" id="ARBA00004869"/>
    </source>
</evidence>
<dbReference type="Proteomes" id="UP000299084">
    <property type="component" value="Unassembled WGS sequence"/>
</dbReference>
<evidence type="ECO:0000313" key="12">
    <source>
        <dbReference type="Proteomes" id="UP000299084"/>
    </source>
</evidence>
<dbReference type="EMBL" id="JWIN03000009">
    <property type="protein sequence ID" value="KAB1274895.1"/>
    <property type="molecule type" value="Genomic_DNA"/>
</dbReference>
<name>A0A5N4DUT4_CAMDR</name>
<evidence type="ECO:0000259" key="10">
    <source>
        <dbReference type="SMART" id="SM00846"/>
    </source>
</evidence>
<dbReference type="InterPro" id="IPR020828">
    <property type="entry name" value="GlycerAld_3-P_DH_NAD(P)-bd"/>
</dbReference>
<dbReference type="SUPFAM" id="SSF55347">
    <property type="entry name" value="Glyceraldehyde-3-phosphate dehydrogenase-like, C-terminal domain"/>
    <property type="match status" value="1"/>
</dbReference>
<keyword evidence="12" id="KW-1185">Reference proteome</keyword>
<sequence length="109" mass="11855">MRVKVGVNRFGCVGHLVTRGAFNSVRVDIVAVSDPFTDINYMVYMFQCNFAHTSSIVQPKAENGKLVINGRPFSKAVGKVIPELNGKLTSMALRASSPNVLIVPSRKSC</sequence>